<gene>
    <name evidence="2" type="ORF">LRS13_12265</name>
</gene>
<protein>
    <submittedName>
        <fullName evidence="2">Class I SAM-dependent methyltransferase</fullName>
    </submittedName>
</protein>
<sequence length="252" mass="27888">MTDPRAYERLGVGYAQVRGEEPRIADAIWNALGDARTVLNVGAGTGSYEPCDREVLAVEPSAEMRRQRAPGAAPAVDGRAEALPFDDGAFDATMAVLSDHHWEDRPGGLRELRRVARGPAVVFSFDESFFRPSWIVRDYFPGFARLASAVFSVQDIQAALGGIIETHVVPIPHDCRDGFLHAYWRRPEAYLRPEVRAGISLFHLLAPKEVDAGVAQLRADLEDGTWARRHADLLERDELDLGYRLFVSAPAP</sequence>
<dbReference type="Pfam" id="PF08241">
    <property type="entry name" value="Methyltransf_11"/>
    <property type="match status" value="1"/>
</dbReference>
<evidence type="ECO:0000313" key="2">
    <source>
        <dbReference type="EMBL" id="UUY06243.1"/>
    </source>
</evidence>
<dbReference type="GO" id="GO:0032259">
    <property type="term" value="P:methylation"/>
    <property type="evidence" value="ECO:0007669"/>
    <property type="project" value="UniProtKB-KW"/>
</dbReference>
<dbReference type="Gene3D" id="3.40.50.150">
    <property type="entry name" value="Vaccinia Virus protein VP39"/>
    <property type="match status" value="1"/>
</dbReference>
<keyword evidence="3" id="KW-1185">Reference proteome</keyword>
<dbReference type="InterPro" id="IPR013216">
    <property type="entry name" value="Methyltransf_11"/>
</dbReference>
<name>A0ABY5PNK1_9ACTN</name>
<dbReference type="Proteomes" id="UP001058860">
    <property type="component" value="Chromosome"/>
</dbReference>
<dbReference type="RefSeq" id="WP_353866668.1">
    <property type="nucleotide sequence ID" value="NZ_CP088295.1"/>
</dbReference>
<evidence type="ECO:0000313" key="3">
    <source>
        <dbReference type="Proteomes" id="UP001058860"/>
    </source>
</evidence>
<feature type="domain" description="Methyltransferase type 11" evidence="1">
    <location>
        <begin position="39"/>
        <end position="117"/>
    </location>
</feature>
<reference evidence="3" key="1">
    <citation type="submission" date="2021-11" db="EMBL/GenBank/DDBJ databases">
        <title>Cultivation dependent microbiological survey of springs from the worlds oldest radium mine currently devoted to the extraction of radon-saturated water.</title>
        <authorList>
            <person name="Kapinusova G."/>
            <person name="Smrhova T."/>
            <person name="Strejcek M."/>
            <person name="Suman J."/>
            <person name="Jani K."/>
            <person name="Pajer P."/>
            <person name="Uhlik O."/>
        </authorList>
    </citation>
    <scope>NUCLEOTIDE SEQUENCE [LARGE SCALE GENOMIC DNA]</scope>
    <source>
        <strain evidence="3">J379</strain>
    </source>
</reference>
<dbReference type="GO" id="GO:0008168">
    <property type="term" value="F:methyltransferase activity"/>
    <property type="evidence" value="ECO:0007669"/>
    <property type="project" value="UniProtKB-KW"/>
</dbReference>
<dbReference type="InterPro" id="IPR029063">
    <property type="entry name" value="SAM-dependent_MTases_sf"/>
</dbReference>
<keyword evidence="2" id="KW-0808">Transferase</keyword>
<organism evidence="2 3">
    <name type="scientific">Svornostia abyssi</name>
    <dbReference type="NCBI Taxonomy" id="2898438"/>
    <lineage>
        <taxon>Bacteria</taxon>
        <taxon>Bacillati</taxon>
        <taxon>Actinomycetota</taxon>
        <taxon>Thermoleophilia</taxon>
        <taxon>Solirubrobacterales</taxon>
        <taxon>Baekduiaceae</taxon>
        <taxon>Svornostia</taxon>
    </lineage>
</organism>
<keyword evidence="2" id="KW-0489">Methyltransferase</keyword>
<evidence type="ECO:0000259" key="1">
    <source>
        <dbReference type="Pfam" id="PF08241"/>
    </source>
</evidence>
<accession>A0ABY5PNK1</accession>
<dbReference type="CDD" id="cd02440">
    <property type="entry name" value="AdoMet_MTases"/>
    <property type="match status" value="1"/>
</dbReference>
<proteinExistence type="predicted"/>
<dbReference type="EMBL" id="CP088295">
    <property type="protein sequence ID" value="UUY06243.1"/>
    <property type="molecule type" value="Genomic_DNA"/>
</dbReference>
<dbReference type="SUPFAM" id="SSF53335">
    <property type="entry name" value="S-adenosyl-L-methionine-dependent methyltransferases"/>
    <property type="match status" value="1"/>
</dbReference>